<comment type="caution">
    <text evidence="1">The sequence shown here is derived from an EMBL/GenBank/DDBJ whole genome shotgun (WGS) entry which is preliminary data.</text>
</comment>
<evidence type="ECO:0000313" key="2">
    <source>
        <dbReference type="Proteomes" id="UP001497680"/>
    </source>
</evidence>
<keyword evidence="2" id="KW-1185">Reference proteome</keyword>
<reference evidence="1 2" key="1">
    <citation type="journal article" date="2022" name="New Phytol.">
        <title>Ecological generalism drives hyperdiversity of secondary metabolite gene clusters in xylarialean endophytes.</title>
        <authorList>
            <person name="Franco M.E.E."/>
            <person name="Wisecaver J.H."/>
            <person name="Arnold A.E."/>
            <person name="Ju Y.M."/>
            <person name="Slot J.C."/>
            <person name="Ahrendt S."/>
            <person name="Moore L.P."/>
            <person name="Eastman K.E."/>
            <person name="Scott K."/>
            <person name="Konkel Z."/>
            <person name="Mondo S.J."/>
            <person name="Kuo A."/>
            <person name="Hayes R.D."/>
            <person name="Haridas S."/>
            <person name="Andreopoulos B."/>
            <person name="Riley R."/>
            <person name="LaButti K."/>
            <person name="Pangilinan J."/>
            <person name="Lipzen A."/>
            <person name="Amirebrahimi M."/>
            <person name="Yan J."/>
            <person name="Adam C."/>
            <person name="Keymanesh K."/>
            <person name="Ng V."/>
            <person name="Louie K."/>
            <person name="Northen T."/>
            <person name="Drula E."/>
            <person name="Henrissat B."/>
            <person name="Hsieh H.M."/>
            <person name="Youens-Clark K."/>
            <person name="Lutzoni F."/>
            <person name="Miadlikowska J."/>
            <person name="Eastwood D.C."/>
            <person name="Hamelin R.C."/>
            <person name="Grigoriev I.V."/>
            <person name="U'Ren J.M."/>
        </authorList>
    </citation>
    <scope>NUCLEOTIDE SEQUENCE [LARGE SCALE GENOMIC DNA]</scope>
    <source>
        <strain evidence="1 2">ER1909</strain>
    </source>
</reference>
<organism evidence="1 2">
    <name type="scientific">Hypoxylon rubiginosum</name>
    <dbReference type="NCBI Taxonomy" id="110542"/>
    <lineage>
        <taxon>Eukaryota</taxon>
        <taxon>Fungi</taxon>
        <taxon>Dikarya</taxon>
        <taxon>Ascomycota</taxon>
        <taxon>Pezizomycotina</taxon>
        <taxon>Sordariomycetes</taxon>
        <taxon>Xylariomycetidae</taxon>
        <taxon>Xylariales</taxon>
        <taxon>Hypoxylaceae</taxon>
        <taxon>Hypoxylon</taxon>
    </lineage>
</organism>
<gene>
    <name evidence="1" type="ORF">F4821DRAFT_263546</name>
</gene>
<evidence type="ECO:0000313" key="1">
    <source>
        <dbReference type="EMBL" id="KAI6082866.1"/>
    </source>
</evidence>
<accession>A0ACC0CR70</accession>
<sequence length="227" mass="26180">MAPRRHSHSMEVDSMPIQMIPSTILTRLQQWKQTLQSWENLIRCSEKHQGNAGLGRTLNRALPDLANTLRNSVNALSESIREQTGVLVEASNIIDGLDKDARFEAMEKEVADLKRQLAEQAGNNNYRDRSDSNNNRNHQTKRRRPSRDEACVACHGPNKDGRDRADDLCARCRMKEEARKNERKRRKNRQRFFDDINRREESSSSSDSVRSIKMRDPSPHPAPGEYM</sequence>
<protein>
    <submittedName>
        <fullName evidence="1">Uncharacterized protein</fullName>
    </submittedName>
</protein>
<proteinExistence type="predicted"/>
<dbReference type="Proteomes" id="UP001497680">
    <property type="component" value="Unassembled WGS sequence"/>
</dbReference>
<name>A0ACC0CR70_9PEZI</name>
<dbReference type="EMBL" id="MU394362">
    <property type="protein sequence ID" value="KAI6082866.1"/>
    <property type="molecule type" value="Genomic_DNA"/>
</dbReference>